<name>A0AAW0P8A4_9GOBI</name>
<feature type="region of interest" description="Disordered" evidence="1">
    <location>
        <begin position="91"/>
        <end position="110"/>
    </location>
</feature>
<keyword evidence="3" id="KW-1185">Reference proteome</keyword>
<dbReference type="Proteomes" id="UP001460270">
    <property type="component" value="Unassembled WGS sequence"/>
</dbReference>
<evidence type="ECO:0000313" key="3">
    <source>
        <dbReference type="Proteomes" id="UP001460270"/>
    </source>
</evidence>
<organism evidence="2 3">
    <name type="scientific">Mugilogobius chulae</name>
    <name type="common">yellowstripe goby</name>
    <dbReference type="NCBI Taxonomy" id="88201"/>
    <lineage>
        <taxon>Eukaryota</taxon>
        <taxon>Metazoa</taxon>
        <taxon>Chordata</taxon>
        <taxon>Craniata</taxon>
        <taxon>Vertebrata</taxon>
        <taxon>Euteleostomi</taxon>
        <taxon>Actinopterygii</taxon>
        <taxon>Neopterygii</taxon>
        <taxon>Teleostei</taxon>
        <taxon>Neoteleostei</taxon>
        <taxon>Acanthomorphata</taxon>
        <taxon>Gobiaria</taxon>
        <taxon>Gobiiformes</taxon>
        <taxon>Gobioidei</taxon>
        <taxon>Gobiidae</taxon>
        <taxon>Gobionellinae</taxon>
        <taxon>Mugilogobius</taxon>
    </lineage>
</organism>
<protein>
    <submittedName>
        <fullName evidence="2">Uncharacterized protein</fullName>
    </submittedName>
</protein>
<gene>
    <name evidence="2" type="ORF">WMY93_011397</name>
</gene>
<accession>A0AAW0P8A4</accession>
<reference evidence="3" key="1">
    <citation type="submission" date="2024-04" db="EMBL/GenBank/DDBJ databases">
        <title>Salinicola lusitanus LLJ914,a marine bacterium isolated from the Okinawa Trough.</title>
        <authorList>
            <person name="Li J."/>
        </authorList>
    </citation>
    <scope>NUCLEOTIDE SEQUENCE [LARGE SCALE GENOMIC DNA]</scope>
</reference>
<evidence type="ECO:0000313" key="2">
    <source>
        <dbReference type="EMBL" id="KAK7915636.1"/>
    </source>
</evidence>
<dbReference type="AlphaFoldDB" id="A0AAW0P8A4"/>
<evidence type="ECO:0000256" key="1">
    <source>
        <dbReference type="SAM" id="MobiDB-lite"/>
    </source>
</evidence>
<proteinExistence type="predicted"/>
<sequence>MPSVGSDVQAFTFSYLQALLPDAELTRTDRLEVRGYNLSRRRTLSVVGITLSVCAVSAAEVEREGSSCGFLIRARWFSLWVRQELQQHNGLEERELSSRTAPAVGTGHGPGQDQVGMVCKGCFEYLSVGHFIVAEA</sequence>
<dbReference type="EMBL" id="JBBPFD010000008">
    <property type="protein sequence ID" value="KAK7915636.1"/>
    <property type="molecule type" value="Genomic_DNA"/>
</dbReference>
<comment type="caution">
    <text evidence="2">The sequence shown here is derived from an EMBL/GenBank/DDBJ whole genome shotgun (WGS) entry which is preliminary data.</text>
</comment>